<evidence type="ECO:0000313" key="8">
    <source>
        <dbReference type="Proteomes" id="UP000316429"/>
    </source>
</evidence>
<dbReference type="SUPFAM" id="SSF46689">
    <property type="entry name" value="Homeodomain-like"/>
    <property type="match status" value="1"/>
</dbReference>
<dbReference type="Pfam" id="PF00440">
    <property type="entry name" value="TetR_N"/>
    <property type="match status" value="1"/>
</dbReference>
<dbReference type="PANTHER" id="PTHR30055">
    <property type="entry name" value="HTH-TYPE TRANSCRIPTIONAL REGULATOR RUTR"/>
    <property type="match status" value="1"/>
</dbReference>
<accession>A0A504TTB8</accession>
<dbReference type="InterPro" id="IPR001647">
    <property type="entry name" value="HTH_TetR"/>
</dbReference>
<dbReference type="GO" id="GO:0000976">
    <property type="term" value="F:transcription cis-regulatory region binding"/>
    <property type="evidence" value="ECO:0007669"/>
    <property type="project" value="TreeGrafter"/>
</dbReference>
<dbReference type="PRINTS" id="PR00455">
    <property type="entry name" value="HTHTETR"/>
</dbReference>
<proteinExistence type="predicted"/>
<organism evidence="7 8">
    <name type="scientific">Rhizobium glycinendophyticum</name>
    <dbReference type="NCBI Taxonomy" id="2589807"/>
    <lineage>
        <taxon>Bacteria</taxon>
        <taxon>Pseudomonadati</taxon>
        <taxon>Pseudomonadota</taxon>
        <taxon>Alphaproteobacteria</taxon>
        <taxon>Hyphomicrobiales</taxon>
        <taxon>Rhizobiaceae</taxon>
        <taxon>Rhizobium/Agrobacterium group</taxon>
        <taxon>Rhizobium</taxon>
    </lineage>
</organism>
<keyword evidence="2 4" id="KW-0238">DNA-binding</keyword>
<dbReference type="OrthoDB" id="9802802at2"/>
<dbReference type="InterPro" id="IPR050109">
    <property type="entry name" value="HTH-type_TetR-like_transc_reg"/>
</dbReference>
<dbReference type="PANTHER" id="PTHR30055:SF151">
    <property type="entry name" value="TRANSCRIPTIONAL REGULATORY PROTEIN"/>
    <property type="match status" value="1"/>
</dbReference>
<keyword evidence="8" id="KW-1185">Reference proteome</keyword>
<feature type="domain" description="HTH tetR-type" evidence="6">
    <location>
        <begin position="30"/>
        <end position="90"/>
    </location>
</feature>
<dbReference type="EMBL" id="VFYP01000005">
    <property type="protein sequence ID" value="TPP05389.1"/>
    <property type="molecule type" value="Genomic_DNA"/>
</dbReference>
<evidence type="ECO:0000256" key="1">
    <source>
        <dbReference type="ARBA" id="ARBA00023015"/>
    </source>
</evidence>
<evidence type="ECO:0000256" key="5">
    <source>
        <dbReference type="SAM" id="MobiDB-lite"/>
    </source>
</evidence>
<keyword evidence="3" id="KW-0804">Transcription</keyword>
<feature type="DNA-binding region" description="H-T-H motif" evidence="4">
    <location>
        <begin position="53"/>
        <end position="72"/>
    </location>
</feature>
<dbReference type="Proteomes" id="UP000316429">
    <property type="component" value="Unassembled WGS sequence"/>
</dbReference>
<evidence type="ECO:0000256" key="4">
    <source>
        <dbReference type="PROSITE-ProRule" id="PRU00335"/>
    </source>
</evidence>
<dbReference type="GO" id="GO:0003700">
    <property type="term" value="F:DNA-binding transcription factor activity"/>
    <property type="evidence" value="ECO:0007669"/>
    <property type="project" value="TreeGrafter"/>
</dbReference>
<evidence type="ECO:0000256" key="2">
    <source>
        <dbReference type="ARBA" id="ARBA00023125"/>
    </source>
</evidence>
<dbReference type="PROSITE" id="PS50977">
    <property type="entry name" value="HTH_TETR_2"/>
    <property type="match status" value="1"/>
</dbReference>
<reference evidence="7 8" key="1">
    <citation type="submission" date="2019-06" db="EMBL/GenBank/DDBJ databases">
        <title>Rhizobium sp. CL12 isolated from roots of soybean.</title>
        <authorList>
            <person name="Wang C."/>
        </authorList>
    </citation>
    <scope>NUCLEOTIDE SEQUENCE [LARGE SCALE GENOMIC DNA]</scope>
    <source>
        <strain evidence="7 8">CL12</strain>
    </source>
</reference>
<dbReference type="InterPro" id="IPR041478">
    <property type="entry name" value="TetR_C_27"/>
</dbReference>
<feature type="region of interest" description="Disordered" evidence="5">
    <location>
        <begin position="1"/>
        <end position="28"/>
    </location>
</feature>
<evidence type="ECO:0000256" key="3">
    <source>
        <dbReference type="ARBA" id="ARBA00023163"/>
    </source>
</evidence>
<dbReference type="InterPro" id="IPR009057">
    <property type="entry name" value="Homeodomain-like_sf"/>
</dbReference>
<dbReference type="AlphaFoldDB" id="A0A504TTB8"/>
<evidence type="ECO:0000259" key="6">
    <source>
        <dbReference type="PROSITE" id="PS50977"/>
    </source>
</evidence>
<protein>
    <submittedName>
        <fullName evidence="7">TetR/AcrR family transcriptional regulator</fullName>
    </submittedName>
</protein>
<comment type="caution">
    <text evidence="7">The sequence shown here is derived from an EMBL/GenBank/DDBJ whole genome shotgun (WGS) entry which is preliminary data.</text>
</comment>
<keyword evidence="1" id="KW-0805">Transcription regulation</keyword>
<dbReference type="Gene3D" id="1.10.357.10">
    <property type="entry name" value="Tetracycline Repressor, domain 2"/>
    <property type="match status" value="1"/>
</dbReference>
<sequence length="221" mass="24320">MDRASRAYVSDHVSTATDGVAGKRPRRSADETRAEILNTAEALFRSHGYASVTIADIAAELGMSPANVFKHFRTKSSLVDAIATRSIEKTLQVLKTLDGKAPASQRLFTLAHDLMQSHLKKIEEAPYIFEMILVTVREELDCGERFQEIMIETISQIIQAGVDEGTYFVVDVDRFAQAAFNALACVIHPVMIANEKADILATRCREVVALIDAALRSPLAK</sequence>
<name>A0A504TTB8_9HYPH</name>
<gene>
    <name evidence="7" type="ORF">FJQ55_20470</name>
</gene>
<evidence type="ECO:0000313" key="7">
    <source>
        <dbReference type="EMBL" id="TPP05389.1"/>
    </source>
</evidence>
<dbReference type="Pfam" id="PF17935">
    <property type="entry name" value="TetR_C_27"/>
    <property type="match status" value="1"/>
</dbReference>